<evidence type="ECO:0000256" key="6">
    <source>
        <dbReference type="ARBA" id="ARBA00023180"/>
    </source>
</evidence>
<evidence type="ECO:0000256" key="2">
    <source>
        <dbReference type="ARBA" id="ARBA00010481"/>
    </source>
</evidence>
<proteinExistence type="inferred from homology"/>
<evidence type="ECO:0000256" key="7">
    <source>
        <dbReference type="ARBA" id="ARBA00023316"/>
    </source>
</evidence>
<gene>
    <name evidence="10" type="ORF">PIB30_061592</name>
</gene>
<evidence type="ECO:0000256" key="1">
    <source>
        <dbReference type="ARBA" id="ARBA00004555"/>
    </source>
</evidence>
<keyword evidence="4" id="KW-0808">Transferase</keyword>
<dbReference type="Gene3D" id="3.40.50.11340">
    <property type="match status" value="2"/>
</dbReference>
<accession>A0ABU6RKV3</accession>
<dbReference type="Gene3D" id="3.40.50.11350">
    <property type="match status" value="1"/>
</dbReference>
<keyword evidence="9" id="KW-1133">Transmembrane helix</keyword>
<evidence type="ECO:0008006" key="12">
    <source>
        <dbReference type="Google" id="ProtNLM"/>
    </source>
</evidence>
<protein>
    <recommendedName>
        <fullName evidence="12">Fucosyltransferase</fullName>
    </recommendedName>
</protein>
<dbReference type="PANTHER" id="PTHR31889">
    <property type="entry name" value="FUCOSYLTRANSFERASE 2-RELATED"/>
    <property type="match status" value="1"/>
</dbReference>
<keyword evidence="5" id="KW-0333">Golgi apparatus</keyword>
<sequence>MDKLGLSSKRFTTFFVVIIISLPIAILVTSICRKPSFAIFEANKELHNENNLGKQRDNVNNTMSQVVKGNIQNGTTIEGRAVDAGSRSASSIESSTYDTTENVDDKLFDGLLASGFDEASCISKLESHRYRRKASPAHKPSPFLLSKLRNYEKIHRKCGPHSIAYNKSMVKILNSKNHGDSKCKYIVWRPANGLGNQMISMVATFLYALLTDRVLLVRFGSDMNDLFCEPFLKSTWLLPKDSPFWYENNCETYQALLERDKANNNSKEDLDLPSVLFINLQHTSNDPEKFFHCDHSQDLLKKVPLLILQSDQYFVPSLFITPSFSLKITKMFPEKDTVFYHLARYLFHPSNEAWGLISRFYDAYLAKADERIGIQVRVFSPSTTPHQAMMDLLLSCTISNKVLPQTVGVQNSSMASSSSTTTTYTRKNHTLKAVIVASLHPYYADNLRTMYLKNPTINGEVVGVYQPSHEEQQKFKDNMQNMKAWSEMYLLSLCDVLVTTSLSTFGYVAQGLGGLKPWQLFKLVSNDTYFPPCVRDFSMEPCLHVPPKHHCNGTLIHDFLSSFHHVGKCKDYPYGVVAIEKMGMSSEKVEKYLLVFFIAIPLVFITVTSMYKISNNLPPFEGFQKVLGGKYQNVTDEFLSKVVPNATNNNNNSSLGLLEGRGIIVQNMTHQNLGEGGEEKNNNTLKVLQGKTQNNYTASQGIATDAGPRDDSKNLSTNNSNSTTHIENHDDKFLDGLLASRFDELTCLSRYQSYLYRKASPHKPSPYLISKLRNYEQIHKKCGPNTRAYNRTMRKIIIPSSSKTHHNHHHYNENVAATTCKYVVWSPANGLGNRMISIASTFLYAVLTERVLLVRFGPDMHGLFCEPFQESTWILPKNSPFWSNENVETVLAKVDKARNLTLDRLSLPSVMLMNQLPESFFHCDHHQEALKKVAVLIILSDQYFVPSLFMIPSFSVDLNKMFPEKNAVFHHVGRYLFHPSNEAWGPISRFYDAYLAKADERIGLQVRVFKPSSTPHQAVLDLLLSCAIKNKILPEIDTRNPASNVKNTNHTLKAVLVASLYPEYAENLRTMYLRGPTITGEVIGVYQPSHEEKQKFNDNVHNIKALVDMYLLSLCDVLVTTSLSTFGYVAQGFGGLKPWLLYRITSNETHSPACVRDLSPEPCFHFAPQHQCKGKFKQHFSTSFPHMFECKDYYRGVKLVDGGVD</sequence>
<feature type="transmembrane region" description="Helical" evidence="9">
    <location>
        <begin position="592"/>
        <end position="611"/>
    </location>
</feature>
<feature type="region of interest" description="Disordered" evidence="8">
    <location>
        <begin position="700"/>
        <end position="728"/>
    </location>
</feature>
<comment type="similarity">
    <text evidence="2">Belongs to the glycosyltransferase 37 family.</text>
</comment>
<name>A0ABU6RKV3_9FABA</name>
<keyword evidence="9" id="KW-0812">Transmembrane</keyword>
<evidence type="ECO:0000256" key="9">
    <source>
        <dbReference type="SAM" id="Phobius"/>
    </source>
</evidence>
<evidence type="ECO:0000256" key="8">
    <source>
        <dbReference type="SAM" id="MobiDB-lite"/>
    </source>
</evidence>
<evidence type="ECO:0000313" key="10">
    <source>
        <dbReference type="EMBL" id="MED6124723.1"/>
    </source>
</evidence>
<dbReference type="Pfam" id="PF03254">
    <property type="entry name" value="XG_FTase"/>
    <property type="match status" value="2"/>
</dbReference>
<evidence type="ECO:0000313" key="11">
    <source>
        <dbReference type="Proteomes" id="UP001341840"/>
    </source>
</evidence>
<organism evidence="10 11">
    <name type="scientific">Stylosanthes scabra</name>
    <dbReference type="NCBI Taxonomy" id="79078"/>
    <lineage>
        <taxon>Eukaryota</taxon>
        <taxon>Viridiplantae</taxon>
        <taxon>Streptophyta</taxon>
        <taxon>Embryophyta</taxon>
        <taxon>Tracheophyta</taxon>
        <taxon>Spermatophyta</taxon>
        <taxon>Magnoliopsida</taxon>
        <taxon>eudicotyledons</taxon>
        <taxon>Gunneridae</taxon>
        <taxon>Pentapetalae</taxon>
        <taxon>rosids</taxon>
        <taxon>fabids</taxon>
        <taxon>Fabales</taxon>
        <taxon>Fabaceae</taxon>
        <taxon>Papilionoideae</taxon>
        <taxon>50 kb inversion clade</taxon>
        <taxon>dalbergioids sensu lato</taxon>
        <taxon>Dalbergieae</taxon>
        <taxon>Pterocarpus clade</taxon>
        <taxon>Stylosanthes</taxon>
    </lineage>
</organism>
<comment type="subcellular location">
    <subcellularLocation>
        <location evidence="1">Golgi apparatus</location>
    </subcellularLocation>
</comment>
<reference evidence="10 11" key="1">
    <citation type="journal article" date="2023" name="Plants (Basel)">
        <title>Bridging the Gap: Combining Genomics and Transcriptomics Approaches to Understand Stylosanthes scabra, an Orphan Legume from the Brazilian Caatinga.</title>
        <authorList>
            <person name="Ferreira-Neto J.R.C."/>
            <person name="da Silva M.D."/>
            <person name="Binneck E."/>
            <person name="de Melo N.F."/>
            <person name="da Silva R.H."/>
            <person name="de Melo A.L.T.M."/>
            <person name="Pandolfi V."/>
            <person name="Bustamante F.O."/>
            <person name="Brasileiro-Vidal A.C."/>
            <person name="Benko-Iseppon A.M."/>
        </authorList>
    </citation>
    <scope>NUCLEOTIDE SEQUENCE [LARGE SCALE GENOMIC DNA]</scope>
    <source>
        <tissue evidence="10">Leaves</tissue>
    </source>
</reference>
<keyword evidence="7" id="KW-0961">Cell wall biogenesis/degradation</keyword>
<dbReference type="EMBL" id="JASCZI010030768">
    <property type="protein sequence ID" value="MED6124723.1"/>
    <property type="molecule type" value="Genomic_DNA"/>
</dbReference>
<comment type="caution">
    <text evidence="10">The sequence shown here is derived from an EMBL/GenBank/DDBJ whole genome shotgun (WGS) entry which is preliminary data.</text>
</comment>
<evidence type="ECO:0000256" key="3">
    <source>
        <dbReference type="ARBA" id="ARBA00022676"/>
    </source>
</evidence>
<keyword evidence="9" id="KW-0472">Membrane</keyword>
<feature type="transmembrane region" description="Helical" evidence="9">
    <location>
        <begin position="12"/>
        <end position="31"/>
    </location>
</feature>
<keyword evidence="3" id="KW-0328">Glycosyltransferase</keyword>
<keyword evidence="6" id="KW-0325">Glycoprotein</keyword>
<evidence type="ECO:0000256" key="4">
    <source>
        <dbReference type="ARBA" id="ARBA00022679"/>
    </source>
</evidence>
<dbReference type="InterPro" id="IPR004938">
    <property type="entry name" value="XG_FTase"/>
</dbReference>
<keyword evidence="11" id="KW-1185">Reference proteome</keyword>
<dbReference type="Proteomes" id="UP001341840">
    <property type="component" value="Unassembled WGS sequence"/>
</dbReference>
<dbReference type="PANTHER" id="PTHR31889:SF57">
    <property type="entry name" value="FUCOSYLTRANSFERASE"/>
    <property type="match status" value="1"/>
</dbReference>
<evidence type="ECO:0000256" key="5">
    <source>
        <dbReference type="ARBA" id="ARBA00023034"/>
    </source>
</evidence>